<comment type="subunit">
    <text evidence="9">Forms a cyclic heterotetrameric complex composed of two molecules of XerC and two molecules of XerD.</text>
</comment>
<organism evidence="12 13">
    <name type="scientific">Porphyromonas gulae</name>
    <dbReference type="NCBI Taxonomy" id="111105"/>
    <lineage>
        <taxon>Bacteria</taxon>
        <taxon>Pseudomonadati</taxon>
        <taxon>Bacteroidota</taxon>
        <taxon>Bacteroidia</taxon>
        <taxon>Bacteroidales</taxon>
        <taxon>Porphyromonadaceae</taxon>
        <taxon>Porphyromonas</taxon>
    </lineage>
</organism>
<dbReference type="Gene3D" id="1.10.150.130">
    <property type="match status" value="1"/>
</dbReference>
<name>A0A099WY41_9PORP</name>
<dbReference type="NCBIfam" id="NF001399">
    <property type="entry name" value="PRK00283.1"/>
    <property type="match status" value="1"/>
</dbReference>
<evidence type="ECO:0000259" key="11">
    <source>
        <dbReference type="PROSITE" id="PS51900"/>
    </source>
</evidence>
<dbReference type="InterPro" id="IPR013762">
    <property type="entry name" value="Integrase-like_cat_sf"/>
</dbReference>
<evidence type="ECO:0000313" key="12">
    <source>
        <dbReference type="EMBL" id="KGN94284.1"/>
    </source>
</evidence>
<feature type="domain" description="Tyr recombinase" evidence="10">
    <location>
        <begin position="107"/>
        <end position="290"/>
    </location>
</feature>
<evidence type="ECO:0000256" key="6">
    <source>
        <dbReference type="ARBA" id="ARBA00023125"/>
    </source>
</evidence>
<comment type="caution">
    <text evidence="12">The sequence shown here is derived from an EMBL/GenBank/DDBJ whole genome shotgun (WGS) entry which is preliminary data.</text>
</comment>
<evidence type="ECO:0000256" key="7">
    <source>
        <dbReference type="ARBA" id="ARBA00023172"/>
    </source>
</evidence>
<dbReference type="InterPro" id="IPR044068">
    <property type="entry name" value="CB"/>
</dbReference>
<sequence length="308" mass="35080">MIEDSLSKRYKSYLSLELHLTPNSVDAYLKDLSKLDSYLTAEGISFREVSYENLQHFVAELYDLGISARSIARIISGVKSFFRFLVLEEYIESDPTELLEGPRIGVHLPTVLTIEEIDRLIGAIDPAAQFARRNRAILEILYSCGLRVSELTSLKFGNLFLNESFLRIDGKGRKQRLVPMSEAAITELKRYLSDPERPTPVRGQEEYVFLSNRGKAISRIMVFVMIKKLAEEAGITKSISPHTFRHSFATHLLEGGANLQAIQLMLGHESIATTEIYTHIDRETLRHEIETYHPRNQSYRRSGSEADQ</sequence>
<keyword evidence="7 9" id="KW-0233">DNA recombination</keyword>
<reference evidence="12 13" key="1">
    <citation type="submission" date="2014-08" db="EMBL/GenBank/DDBJ databases">
        <title>Porphyromonas gulae strain:COT-052_OH3439 Genome sequencing.</title>
        <authorList>
            <person name="Wallis C."/>
            <person name="Deusch O."/>
            <person name="O'Flynn C."/>
            <person name="Davis I."/>
            <person name="Jospin G."/>
            <person name="Darling A.E."/>
            <person name="Coil D.A."/>
            <person name="Alexiev A."/>
            <person name="Horsfall A."/>
            <person name="Kirkwood N."/>
            <person name="Harris S."/>
            <person name="Eisen J.A."/>
        </authorList>
    </citation>
    <scope>NUCLEOTIDE SEQUENCE [LARGE SCALE GENOMIC DNA]</scope>
    <source>
        <strain evidence="13">COT-052 OH3439</strain>
    </source>
</reference>
<feature type="active site" evidence="9">
    <location>
        <position position="245"/>
    </location>
</feature>
<evidence type="ECO:0000256" key="9">
    <source>
        <dbReference type="HAMAP-Rule" id="MF_01808"/>
    </source>
</evidence>
<keyword evidence="4 9" id="KW-0159">Chromosome partition</keyword>
<dbReference type="InterPro" id="IPR002104">
    <property type="entry name" value="Integrase_catalytic"/>
</dbReference>
<dbReference type="GO" id="GO:0003677">
    <property type="term" value="F:DNA binding"/>
    <property type="evidence" value="ECO:0007669"/>
    <property type="project" value="UniProtKB-UniRule"/>
</dbReference>
<evidence type="ECO:0000256" key="4">
    <source>
        <dbReference type="ARBA" id="ARBA00022829"/>
    </source>
</evidence>
<dbReference type="InterPro" id="IPR011010">
    <property type="entry name" value="DNA_brk_join_enz"/>
</dbReference>
<dbReference type="PANTHER" id="PTHR30349">
    <property type="entry name" value="PHAGE INTEGRASE-RELATED"/>
    <property type="match status" value="1"/>
</dbReference>
<dbReference type="PROSITE" id="PS51900">
    <property type="entry name" value="CB"/>
    <property type="match status" value="1"/>
</dbReference>
<dbReference type="Gene3D" id="1.10.443.10">
    <property type="entry name" value="Intergrase catalytic core"/>
    <property type="match status" value="1"/>
</dbReference>
<dbReference type="PROSITE" id="PS51898">
    <property type="entry name" value="TYR_RECOMBINASE"/>
    <property type="match status" value="1"/>
</dbReference>
<keyword evidence="2 9" id="KW-0963">Cytoplasm</keyword>
<comment type="function">
    <text evidence="9">Site-specific tyrosine recombinase, which acts by catalyzing the cutting and rejoining of the recombining DNA molecules. The XerC-XerD complex is essential to convert dimers of the bacterial chromosome into monomers to permit their segregation at cell division. It also contributes to the segregational stability of plasmids.</text>
</comment>
<comment type="subcellular location">
    <subcellularLocation>
        <location evidence="1 9">Cytoplasm</location>
    </subcellularLocation>
</comment>
<dbReference type="EMBL" id="JRAK01000015">
    <property type="protein sequence ID" value="KGN94284.1"/>
    <property type="molecule type" value="Genomic_DNA"/>
</dbReference>
<evidence type="ECO:0000256" key="5">
    <source>
        <dbReference type="ARBA" id="ARBA00022908"/>
    </source>
</evidence>
<dbReference type="GO" id="GO:0005737">
    <property type="term" value="C:cytoplasm"/>
    <property type="evidence" value="ECO:0007669"/>
    <property type="project" value="UniProtKB-SubCell"/>
</dbReference>
<proteinExistence type="inferred from homology"/>
<keyword evidence="8 9" id="KW-0131">Cell cycle</keyword>
<feature type="active site" evidence="9">
    <location>
        <position position="242"/>
    </location>
</feature>
<keyword evidence="5 9" id="KW-0229">DNA integration</keyword>
<dbReference type="InterPro" id="IPR010998">
    <property type="entry name" value="Integrase_recombinase_N"/>
</dbReference>
<keyword evidence="3 9" id="KW-0132">Cell division</keyword>
<dbReference type="InterPro" id="IPR004107">
    <property type="entry name" value="Integrase_SAM-like_N"/>
</dbReference>
<feature type="active site" evidence="9">
    <location>
        <position position="171"/>
    </location>
</feature>
<comment type="similarity">
    <text evidence="9">Belongs to the 'phage' integrase family. XerC subfamily.</text>
</comment>
<dbReference type="GO" id="GO:0051301">
    <property type="term" value="P:cell division"/>
    <property type="evidence" value="ECO:0007669"/>
    <property type="project" value="UniProtKB-KW"/>
</dbReference>
<dbReference type="Pfam" id="PF02899">
    <property type="entry name" value="Phage_int_SAM_1"/>
    <property type="match status" value="1"/>
</dbReference>
<dbReference type="InterPro" id="IPR023009">
    <property type="entry name" value="Tyrosine_recombinase_XerC/XerD"/>
</dbReference>
<keyword evidence="6 9" id="KW-0238">DNA-binding</keyword>
<accession>A0A099WY41</accession>
<dbReference type="AlphaFoldDB" id="A0A099WY41"/>
<dbReference type="Pfam" id="PF00589">
    <property type="entry name" value="Phage_integrase"/>
    <property type="match status" value="1"/>
</dbReference>
<feature type="active site" evidence="9">
    <location>
        <position position="147"/>
    </location>
</feature>
<dbReference type="GO" id="GO:0009037">
    <property type="term" value="F:tyrosine-based site-specific recombinase activity"/>
    <property type="evidence" value="ECO:0007669"/>
    <property type="project" value="UniProtKB-UniRule"/>
</dbReference>
<dbReference type="Proteomes" id="UP000030146">
    <property type="component" value="Unassembled WGS sequence"/>
</dbReference>
<dbReference type="RefSeq" id="WP_039418226.1">
    <property type="nucleotide sequence ID" value="NZ_JRAJ01000010.1"/>
</dbReference>
<dbReference type="GeneID" id="57239168"/>
<protein>
    <recommendedName>
        <fullName evidence="9">Tyrosine recombinase XerC</fullName>
    </recommendedName>
</protein>
<evidence type="ECO:0000256" key="8">
    <source>
        <dbReference type="ARBA" id="ARBA00023306"/>
    </source>
</evidence>
<gene>
    <name evidence="9" type="primary">xerC</name>
    <name evidence="12" type="ORF">HR15_01225</name>
</gene>
<evidence type="ECO:0000256" key="1">
    <source>
        <dbReference type="ARBA" id="ARBA00004496"/>
    </source>
</evidence>
<keyword evidence="13" id="KW-1185">Reference proteome</keyword>
<evidence type="ECO:0000256" key="2">
    <source>
        <dbReference type="ARBA" id="ARBA00022490"/>
    </source>
</evidence>
<evidence type="ECO:0000256" key="3">
    <source>
        <dbReference type="ARBA" id="ARBA00022618"/>
    </source>
</evidence>
<dbReference type="InterPro" id="IPR050090">
    <property type="entry name" value="Tyrosine_recombinase_XerCD"/>
</dbReference>
<dbReference type="PANTHER" id="PTHR30349:SF81">
    <property type="entry name" value="TYROSINE RECOMBINASE XERC"/>
    <property type="match status" value="1"/>
</dbReference>
<feature type="active site" evidence="9">
    <location>
        <position position="268"/>
    </location>
</feature>
<feature type="active site" description="O-(3'-phospho-DNA)-tyrosine intermediate" evidence="9">
    <location>
        <position position="277"/>
    </location>
</feature>
<feature type="domain" description="Core-binding (CB)" evidence="11">
    <location>
        <begin position="1"/>
        <end position="86"/>
    </location>
</feature>
<dbReference type="CDD" id="cd00798">
    <property type="entry name" value="INT_XerDC_C"/>
    <property type="match status" value="1"/>
</dbReference>
<evidence type="ECO:0000259" key="10">
    <source>
        <dbReference type="PROSITE" id="PS51898"/>
    </source>
</evidence>
<dbReference type="HAMAP" id="MF_01808">
    <property type="entry name" value="Recomb_XerC_XerD"/>
    <property type="match status" value="1"/>
</dbReference>
<evidence type="ECO:0000313" key="13">
    <source>
        <dbReference type="Proteomes" id="UP000030146"/>
    </source>
</evidence>
<dbReference type="GO" id="GO:0006313">
    <property type="term" value="P:DNA transposition"/>
    <property type="evidence" value="ECO:0007669"/>
    <property type="project" value="UniProtKB-UniRule"/>
</dbReference>
<dbReference type="GO" id="GO:0007059">
    <property type="term" value="P:chromosome segregation"/>
    <property type="evidence" value="ECO:0007669"/>
    <property type="project" value="UniProtKB-UniRule"/>
</dbReference>
<dbReference type="SUPFAM" id="SSF56349">
    <property type="entry name" value="DNA breaking-rejoining enzymes"/>
    <property type="match status" value="1"/>
</dbReference>